<dbReference type="InterPro" id="IPR029052">
    <property type="entry name" value="Metallo-depent_PP-like"/>
</dbReference>
<evidence type="ECO:0000259" key="2">
    <source>
        <dbReference type="Pfam" id="PF09423"/>
    </source>
</evidence>
<feature type="domain" description="PhoD-like phosphatase metallophosphatase" evidence="2">
    <location>
        <begin position="32"/>
        <end position="251"/>
    </location>
</feature>
<protein>
    <submittedName>
        <fullName evidence="3">Alkaline phosphatase D family protein</fullName>
        <ecNumber evidence="3">3.1.3.1</ecNumber>
    </submittedName>
</protein>
<reference evidence="3 4" key="1">
    <citation type="submission" date="2023-11" db="EMBL/GenBank/DDBJ databases">
        <title>Peredibacter starrii A3.12.</title>
        <authorList>
            <person name="Mitchell R.J."/>
        </authorList>
    </citation>
    <scope>NUCLEOTIDE SEQUENCE [LARGE SCALE GENOMIC DNA]</scope>
    <source>
        <strain evidence="3 4">A3.12</strain>
    </source>
</reference>
<dbReference type="Pfam" id="PF09423">
    <property type="entry name" value="PhoD"/>
    <property type="match status" value="1"/>
</dbReference>
<keyword evidence="1" id="KW-0732">Signal</keyword>
<dbReference type="Proteomes" id="UP001324634">
    <property type="component" value="Chromosome"/>
</dbReference>
<dbReference type="InterPro" id="IPR038607">
    <property type="entry name" value="PhoD-like_sf"/>
</dbReference>
<dbReference type="AlphaFoldDB" id="A0AAX4HTZ7"/>
<evidence type="ECO:0000313" key="3">
    <source>
        <dbReference type="EMBL" id="WPU66435.1"/>
    </source>
</evidence>
<keyword evidence="4" id="KW-1185">Reference proteome</keyword>
<dbReference type="RefSeq" id="WP_321398639.1">
    <property type="nucleotide sequence ID" value="NZ_CP139487.1"/>
</dbReference>
<dbReference type="CDD" id="cd07389">
    <property type="entry name" value="MPP_PhoD"/>
    <property type="match status" value="1"/>
</dbReference>
<dbReference type="EMBL" id="CP139487">
    <property type="protein sequence ID" value="WPU66435.1"/>
    <property type="molecule type" value="Genomic_DNA"/>
</dbReference>
<dbReference type="GO" id="GO:0004035">
    <property type="term" value="F:alkaline phosphatase activity"/>
    <property type="evidence" value="ECO:0007669"/>
    <property type="project" value="UniProtKB-EC"/>
</dbReference>
<accession>A0AAX4HTZ7</accession>
<evidence type="ECO:0000256" key="1">
    <source>
        <dbReference type="SAM" id="SignalP"/>
    </source>
</evidence>
<dbReference type="KEGG" id="psti:SOO65_06720"/>
<name>A0AAX4HTZ7_9BACT</name>
<dbReference type="SUPFAM" id="SSF56300">
    <property type="entry name" value="Metallo-dependent phosphatases"/>
    <property type="match status" value="1"/>
</dbReference>
<dbReference type="Gene3D" id="3.60.21.70">
    <property type="entry name" value="PhoD-like phosphatase"/>
    <property type="match status" value="1"/>
</dbReference>
<gene>
    <name evidence="3" type="ORF">SOO65_06720</name>
</gene>
<keyword evidence="3" id="KW-0378">Hydrolase</keyword>
<sequence>MQIFALLLLLSLSSFAQTNHDRLSNLTTIKRFAFGSCNDQNDKQPLWNDVIKQKPDLWVWGGDNIYADWGKSDALERAYKIQNAKPDYAKFKSMTPMIGTWDDHDYAYNNADGNLAFKKKSQSLHLDFFDVPADSPRRLQEGIYTSHQFLGEGGQKIKFIILDNRYFKDVDPKAPMLGETQWQWLEDELKTSTADLHFFVVGLSVFSPTLPYTEEWWHYPKEVERMQKVLKDVKAPVFLTGDKHFSSIFKYWGQLEFLSSGMTHTVNRKAWWYIGRKYPKTFFGISYGQVDISWADSMPILKMSIRNASGRDIHPTTWRWEKGNWIK</sequence>
<feature type="chain" id="PRO_5043904106" evidence="1">
    <location>
        <begin position="17"/>
        <end position="327"/>
    </location>
</feature>
<dbReference type="PANTHER" id="PTHR33987">
    <property type="entry name" value="CALCINEURIN-LIKE METALLO-PHOSPHOESTERASE SUPERFAMILY PROTEIN"/>
    <property type="match status" value="1"/>
</dbReference>
<dbReference type="InterPro" id="IPR018946">
    <property type="entry name" value="PhoD-like_MPP"/>
</dbReference>
<dbReference type="PANTHER" id="PTHR33987:SF1">
    <property type="entry name" value="CALCINEURIN-LIKE METALLO-PHOSPHOESTERASE SUPERFAMILY PROTEIN"/>
    <property type="match status" value="1"/>
</dbReference>
<proteinExistence type="predicted"/>
<dbReference type="EC" id="3.1.3.1" evidence="3"/>
<feature type="signal peptide" evidence="1">
    <location>
        <begin position="1"/>
        <end position="16"/>
    </location>
</feature>
<organism evidence="3 4">
    <name type="scientific">Peredibacter starrii</name>
    <dbReference type="NCBI Taxonomy" id="28202"/>
    <lineage>
        <taxon>Bacteria</taxon>
        <taxon>Pseudomonadati</taxon>
        <taxon>Bdellovibrionota</taxon>
        <taxon>Bacteriovoracia</taxon>
        <taxon>Bacteriovoracales</taxon>
        <taxon>Bacteriovoracaceae</taxon>
        <taxon>Peredibacter</taxon>
    </lineage>
</organism>
<evidence type="ECO:0000313" key="4">
    <source>
        <dbReference type="Proteomes" id="UP001324634"/>
    </source>
</evidence>